<accession>A0A9N9LMQ8</accession>
<dbReference type="EMBL" id="CAJVRM010000240">
    <property type="protein sequence ID" value="CAG8978004.1"/>
    <property type="molecule type" value="Genomic_DNA"/>
</dbReference>
<proteinExistence type="predicted"/>
<sequence length="180" mass="20707">MVRRKSQTAAEVDALVDEAVLGVQSQLYKSPYEAAKKLGVSKDTVTRRVNGGLSRSQARQQQQKLSSVQENVLLKWIKELTISSYSPGHRLLKEIAEEIRTKRTYNLDNPSLDSLNLPPQYTLGKNWVPRFIQRHPHLTVAIRRRIESVRIDGATKEVLEAWFNAYKKVVQEERIQQENI</sequence>
<protein>
    <recommendedName>
        <fullName evidence="2">HTH CENPB-type domain-containing protein</fullName>
    </recommendedName>
</protein>
<reference evidence="3" key="1">
    <citation type="submission" date="2021-07" db="EMBL/GenBank/DDBJ databases">
        <authorList>
            <person name="Durling M."/>
        </authorList>
    </citation>
    <scope>NUCLEOTIDE SEQUENCE</scope>
</reference>
<evidence type="ECO:0000259" key="2">
    <source>
        <dbReference type="PROSITE" id="PS51253"/>
    </source>
</evidence>
<organism evidence="3 4">
    <name type="scientific">Hymenoscyphus albidus</name>
    <dbReference type="NCBI Taxonomy" id="595503"/>
    <lineage>
        <taxon>Eukaryota</taxon>
        <taxon>Fungi</taxon>
        <taxon>Dikarya</taxon>
        <taxon>Ascomycota</taxon>
        <taxon>Pezizomycotina</taxon>
        <taxon>Leotiomycetes</taxon>
        <taxon>Helotiales</taxon>
        <taxon>Helotiaceae</taxon>
        <taxon>Hymenoscyphus</taxon>
    </lineage>
</organism>
<keyword evidence="4" id="KW-1185">Reference proteome</keyword>
<keyword evidence="1" id="KW-0238">DNA-binding</keyword>
<evidence type="ECO:0000313" key="3">
    <source>
        <dbReference type="EMBL" id="CAG8978004.1"/>
    </source>
</evidence>
<dbReference type="InterPro" id="IPR006600">
    <property type="entry name" value="HTH_CenpB_DNA-bd_dom"/>
</dbReference>
<dbReference type="PROSITE" id="PS51253">
    <property type="entry name" value="HTH_CENPB"/>
    <property type="match status" value="1"/>
</dbReference>
<gene>
    <name evidence="3" type="ORF">HYALB_00000673</name>
</gene>
<dbReference type="Pfam" id="PF03221">
    <property type="entry name" value="HTH_Tnp_Tc5"/>
    <property type="match status" value="1"/>
</dbReference>
<comment type="caution">
    <text evidence="3">The sequence shown here is derived from an EMBL/GenBank/DDBJ whole genome shotgun (WGS) entry which is preliminary data.</text>
</comment>
<dbReference type="AlphaFoldDB" id="A0A9N9LMQ8"/>
<evidence type="ECO:0000313" key="4">
    <source>
        <dbReference type="Proteomes" id="UP000701801"/>
    </source>
</evidence>
<evidence type="ECO:0000256" key="1">
    <source>
        <dbReference type="ARBA" id="ARBA00023125"/>
    </source>
</evidence>
<feature type="domain" description="HTH CENPB-type" evidence="2">
    <location>
        <begin position="57"/>
        <end position="141"/>
    </location>
</feature>
<dbReference type="OrthoDB" id="3439594at2759"/>
<dbReference type="Proteomes" id="UP000701801">
    <property type="component" value="Unassembled WGS sequence"/>
</dbReference>
<name>A0A9N9LMQ8_9HELO</name>
<dbReference type="GO" id="GO:0003677">
    <property type="term" value="F:DNA binding"/>
    <property type="evidence" value="ECO:0007669"/>
    <property type="project" value="UniProtKB-KW"/>
</dbReference>